<protein>
    <recommendedName>
        <fullName evidence="2">histidine kinase</fullName>
        <ecNumber evidence="2">2.7.13.3</ecNumber>
    </recommendedName>
</protein>
<dbReference type="Proteomes" id="UP000742460">
    <property type="component" value="Unassembled WGS sequence"/>
</dbReference>
<dbReference type="PRINTS" id="PR00344">
    <property type="entry name" value="BCTRLSENSOR"/>
</dbReference>
<dbReference type="EC" id="2.7.13.3" evidence="2"/>
<accession>A0A921SXA7</accession>
<keyword evidence="3" id="KW-0597">Phosphoprotein</keyword>
<comment type="caution">
    <text evidence="7">The sequence shown here is derived from an EMBL/GenBank/DDBJ whole genome shotgun (WGS) entry which is preliminary data.</text>
</comment>
<evidence type="ECO:0000259" key="6">
    <source>
        <dbReference type="Pfam" id="PF02518"/>
    </source>
</evidence>
<dbReference type="InterPro" id="IPR036890">
    <property type="entry name" value="HATPase_C_sf"/>
</dbReference>
<feature type="region of interest" description="Disordered" evidence="5">
    <location>
        <begin position="1"/>
        <end position="33"/>
    </location>
</feature>
<keyword evidence="4" id="KW-0902">Two-component regulatory system</keyword>
<dbReference type="Gene3D" id="3.30.565.10">
    <property type="entry name" value="Histidine kinase-like ATPase, C-terminal domain"/>
    <property type="match status" value="1"/>
</dbReference>
<evidence type="ECO:0000313" key="8">
    <source>
        <dbReference type="Proteomes" id="UP000742460"/>
    </source>
</evidence>
<organism evidence="7 8">
    <name type="scientific">Brachybacterium massiliense</name>
    <dbReference type="NCBI Taxonomy" id="1755098"/>
    <lineage>
        <taxon>Bacteria</taxon>
        <taxon>Bacillati</taxon>
        <taxon>Actinomycetota</taxon>
        <taxon>Actinomycetes</taxon>
        <taxon>Micrococcales</taxon>
        <taxon>Dermabacteraceae</taxon>
        <taxon>Brachybacterium</taxon>
    </lineage>
</organism>
<dbReference type="Pfam" id="PF02518">
    <property type="entry name" value="HATPase_c"/>
    <property type="match status" value="1"/>
</dbReference>
<dbReference type="InterPro" id="IPR004358">
    <property type="entry name" value="Sig_transdc_His_kin-like_C"/>
</dbReference>
<evidence type="ECO:0000256" key="3">
    <source>
        <dbReference type="ARBA" id="ARBA00022553"/>
    </source>
</evidence>
<gene>
    <name evidence="7" type="ORF">K8V81_06500</name>
</gene>
<name>A0A921SXA7_9MICO</name>
<evidence type="ECO:0000256" key="1">
    <source>
        <dbReference type="ARBA" id="ARBA00000085"/>
    </source>
</evidence>
<dbReference type="EMBL" id="DYUE01000151">
    <property type="protein sequence ID" value="HJG91359.1"/>
    <property type="molecule type" value="Genomic_DNA"/>
</dbReference>
<dbReference type="AlphaFoldDB" id="A0A921SXA7"/>
<dbReference type="GO" id="GO:0000155">
    <property type="term" value="F:phosphorelay sensor kinase activity"/>
    <property type="evidence" value="ECO:0007669"/>
    <property type="project" value="TreeGrafter"/>
</dbReference>
<reference evidence="7" key="1">
    <citation type="journal article" date="2021" name="PeerJ">
        <title>Extensive microbial diversity within the chicken gut microbiome revealed by metagenomics and culture.</title>
        <authorList>
            <person name="Gilroy R."/>
            <person name="Ravi A."/>
            <person name="Getino M."/>
            <person name="Pursley I."/>
            <person name="Horton D.L."/>
            <person name="Alikhan N.F."/>
            <person name="Baker D."/>
            <person name="Gharbi K."/>
            <person name="Hall N."/>
            <person name="Watson M."/>
            <person name="Adriaenssens E.M."/>
            <person name="Foster-Nyarko E."/>
            <person name="Jarju S."/>
            <person name="Secka A."/>
            <person name="Antonio M."/>
            <person name="Oren A."/>
            <person name="Chaudhuri R.R."/>
            <person name="La Ragione R."/>
            <person name="Hildebrand F."/>
            <person name="Pallen M.J."/>
        </authorList>
    </citation>
    <scope>NUCLEOTIDE SEQUENCE</scope>
    <source>
        <strain evidence="7">ChiGjej5B5-22894</strain>
    </source>
</reference>
<dbReference type="SUPFAM" id="SSF55874">
    <property type="entry name" value="ATPase domain of HSP90 chaperone/DNA topoisomerase II/histidine kinase"/>
    <property type="match status" value="1"/>
</dbReference>
<dbReference type="InterPro" id="IPR003594">
    <property type="entry name" value="HATPase_dom"/>
</dbReference>
<reference evidence="7" key="2">
    <citation type="submission" date="2021-09" db="EMBL/GenBank/DDBJ databases">
        <authorList>
            <person name="Gilroy R."/>
        </authorList>
    </citation>
    <scope>NUCLEOTIDE SEQUENCE</scope>
    <source>
        <strain evidence="7">ChiGjej5B5-22894</strain>
    </source>
</reference>
<feature type="domain" description="Histidine kinase/HSP90-like ATPase" evidence="6">
    <location>
        <begin position="51"/>
        <end position="107"/>
    </location>
</feature>
<comment type="catalytic activity">
    <reaction evidence="1">
        <text>ATP + protein L-histidine = ADP + protein N-phospho-L-histidine.</text>
        <dbReference type="EC" id="2.7.13.3"/>
    </reaction>
</comment>
<proteinExistence type="predicted"/>
<evidence type="ECO:0000256" key="5">
    <source>
        <dbReference type="SAM" id="MobiDB-lite"/>
    </source>
</evidence>
<dbReference type="PANTHER" id="PTHR43547:SF2">
    <property type="entry name" value="HYBRID SIGNAL TRANSDUCTION HISTIDINE KINASE C"/>
    <property type="match status" value="1"/>
</dbReference>
<dbReference type="PANTHER" id="PTHR43547">
    <property type="entry name" value="TWO-COMPONENT HISTIDINE KINASE"/>
    <property type="match status" value="1"/>
</dbReference>
<evidence type="ECO:0000256" key="4">
    <source>
        <dbReference type="ARBA" id="ARBA00023012"/>
    </source>
</evidence>
<evidence type="ECO:0000256" key="2">
    <source>
        <dbReference type="ARBA" id="ARBA00012438"/>
    </source>
</evidence>
<evidence type="ECO:0000313" key="7">
    <source>
        <dbReference type="EMBL" id="HJG91359.1"/>
    </source>
</evidence>
<sequence length="117" mass="12454">MSRSRTAYWHRTDRPSPGGPDGPHPRRRGHPGGARALLQISNSVAADQRIDAARLFDRFYTADPSRSARTSGLGLSIAHVLVEQLGGEVTAHQDAAGAPVTITVRIPHAPENADTAS</sequence>